<name>A0A438KQ26_VITVI</name>
<evidence type="ECO:0000259" key="6">
    <source>
        <dbReference type="Pfam" id="PF05712"/>
    </source>
</evidence>
<protein>
    <submittedName>
        <fullName evidence="7">Protein MRG1</fullName>
    </submittedName>
</protein>
<dbReference type="InterPro" id="IPR038217">
    <property type="entry name" value="MRG_C_sf"/>
</dbReference>
<dbReference type="EMBL" id="QGNW01000001">
    <property type="protein sequence ID" value="RVX23306.1"/>
    <property type="molecule type" value="Genomic_DNA"/>
</dbReference>
<evidence type="ECO:0000256" key="4">
    <source>
        <dbReference type="ARBA" id="ARBA00023163"/>
    </source>
</evidence>
<evidence type="ECO:0000256" key="3">
    <source>
        <dbReference type="ARBA" id="ARBA00023015"/>
    </source>
</evidence>
<dbReference type="PROSITE" id="PS51640">
    <property type="entry name" value="MRG"/>
    <property type="match status" value="1"/>
</dbReference>
<dbReference type="InterPro" id="IPR008676">
    <property type="entry name" value="MRG"/>
</dbReference>
<evidence type="ECO:0000313" key="8">
    <source>
        <dbReference type="Proteomes" id="UP000288805"/>
    </source>
</evidence>
<dbReference type="InterPro" id="IPR026541">
    <property type="entry name" value="MRG_dom"/>
</dbReference>
<evidence type="ECO:0000256" key="2">
    <source>
        <dbReference type="ARBA" id="ARBA00022853"/>
    </source>
</evidence>
<keyword evidence="5" id="KW-0539">Nucleus</keyword>
<comment type="subcellular location">
    <subcellularLocation>
        <location evidence="1">Nucleus</location>
    </subcellularLocation>
</comment>
<dbReference type="PANTHER" id="PTHR10880">
    <property type="entry name" value="MORTALITY FACTOR 4-LIKE PROTEIN"/>
    <property type="match status" value="1"/>
</dbReference>
<sequence length="94" mass="10794">MLMQEEVLSPTSPFDLLKLLARGKRRKSDSGIEKDNASTEKLVKIPIPATLKKQLVDDWDFVTQQDKLVKLPRIPNVDAILIKYLEYRIKKDGT</sequence>
<evidence type="ECO:0000256" key="5">
    <source>
        <dbReference type="ARBA" id="ARBA00023242"/>
    </source>
</evidence>
<proteinExistence type="predicted"/>
<dbReference type="AlphaFoldDB" id="A0A438KQ26"/>
<accession>A0A438KQ26</accession>
<reference evidence="7 8" key="1">
    <citation type="journal article" date="2018" name="PLoS Genet.">
        <title>Population sequencing reveals clonal diversity and ancestral inbreeding in the grapevine cultivar Chardonnay.</title>
        <authorList>
            <person name="Roach M.J."/>
            <person name="Johnson D.L."/>
            <person name="Bohlmann J."/>
            <person name="van Vuuren H.J."/>
            <person name="Jones S.J."/>
            <person name="Pretorius I.S."/>
            <person name="Schmidt S.A."/>
            <person name="Borneman A.R."/>
        </authorList>
    </citation>
    <scope>NUCLEOTIDE SEQUENCE [LARGE SCALE GENOMIC DNA]</scope>
    <source>
        <strain evidence="8">cv. Chardonnay</strain>
        <tissue evidence="7">Leaf</tissue>
    </source>
</reference>
<keyword evidence="4" id="KW-0804">Transcription</keyword>
<keyword evidence="3" id="KW-0805">Transcription regulation</keyword>
<dbReference type="GO" id="GO:0006355">
    <property type="term" value="P:regulation of DNA-templated transcription"/>
    <property type="evidence" value="ECO:0007669"/>
    <property type="project" value="InterPro"/>
</dbReference>
<dbReference type="GO" id="GO:0005634">
    <property type="term" value="C:nucleus"/>
    <property type="evidence" value="ECO:0007669"/>
    <property type="project" value="UniProtKB-SubCell"/>
</dbReference>
<organism evidence="7 8">
    <name type="scientific">Vitis vinifera</name>
    <name type="common">Grape</name>
    <dbReference type="NCBI Taxonomy" id="29760"/>
    <lineage>
        <taxon>Eukaryota</taxon>
        <taxon>Viridiplantae</taxon>
        <taxon>Streptophyta</taxon>
        <taxon>Embryophyta</taxon>
        <taxon>Tracheophyta</taxon>
        <taxon>Spermatophyta</taxon>
        <taxon>Magnoliopsida</taxon>
        <taxon>eudicotyledons</taxon>
        <taxon>Gunneridae</taxon>
        <taxon>Pentapetalae</taxon>
        <taxon>rosids</taxon>
        <taxon>Vitales</taxon>
        <taxon>Vitaceae</taxon>
        <taxon>Viteae</taxon>
        <taxon>Vitis</taxon>
    </lineage>
</organism>
<comment type="caution">
    <text evidence="7">The sequence shown here is derived from an EMBL/GenBank/DDBJ whole genome shotgun (WGS) entry which is preliminary data.</text>
</comment>
<evidence type="ECO:0000256" key="1">
    <source>
        <dbReference type="ARBA" id="ARBA00004123"/>
    </source>
</evidence>
<dbReference type="Proteomes" id="UP000288805">
    <property type="component" value="Unassembled WGS sequence"/>
</dbReference>
<dbReference type="Pfam" id="PF05712">
    <property type="entry name" value="MRG"/>
    <property type="match status" value="1"/>
</dbReference>
<keyword evidence="2" id="KW-0156">Chromatin regulator</keyword>
<dbReference type="PANTHER" id="PTHR10880:SF15">
    <property type="entry name" value="MSL COMPLEX SUBUNIT 3"/>
    <property type="match status" value="1"/>
</dbReference>
<feature type="domain" description="MRG" evidence="6">
    <location>
        <begin position="25"/>
        <end position="92"/>
    </location>
</feature>
<dbReference type="Gene3D" id="1.10.274.30">
    <property type="entry name" value="MRG domain"/>
    <property type="match status" value="1"/>
</dbReference>
<gene>
    <name evidence="7" type="primary">MRG1_3</name>
    <name evidence="7" type="ORF">CK203_000912</name>
</gene>
<dbReference type="GO" id="GO:0006325">
    <property type="term" value="P:chromatin organization"/>
    <property type="evidence" value="ECO:0007669"/>
    <property type="project" value="UniProtKB-KW"/>
</dbReference>
<evidence type="ECO:0000313" key="7">
    <source>
        <dbReference type="EMBL" id="RVX23306.1"/>
    </source>
</evidence>